<feature type="transmembrane region" description="Helical" evidence="1">
    <location>
        <begin position="78"/>
        <end position="97"/>
    </location>
</feature>
<dbReference type="PANTHER" id="PTHR39419">
    <property type="entry name" value="SLL0814 PROTEIN"/>
    <property type="match status" value="1"/>
</dbReference>
<organism evidence="3">
    <name type="scientific">freshwater metagenome</name>
    <dbReference type="NCBI Taxonomy" id="449393"/>
    <lineage>
        <taxon>unclassified sequences</taxon>
        <taxon>metagenomes</taxon>
        <taxon>ecological metagenomes</taxon>
    </lineage>
</organism>
<evidence type="ECO:0000313" key="2">
    <source>
        <dbReference type="EMBL" id="CAB4778220.1"/>
    </source>
</evidence>
<evidence type="ECO:0000256" key="1">
    <source>
        <dbReference type="SAM" id="Phobius"/>
    </source>
</evidence>
<name>A0A6J7SUK9_9ZZZZ</name>
<accession>A0A6J7SUK9</accession>
<protein>
    <submittedName>
        <fullName evidence="3">Unannotated protein</fullName>
    </submittedName>
</protein>
<keyword evidence="1" id="KW-0472">Membrane</keyword>
<feature type="transmembrane region" description="Helical" evidence="1">
    <location>
        <begin position="215"/>
        <end position="237"/>
    </location>
</feature>
<feature type="transmembrane region" description="Helical" evidence="1">
    <location>
        <begin position="141"/>
        <end position="162"/>
    </location>
</feature>
<feature type="transmembrane region" description="Helical" evidence="1">
    <location>
        <begin position="243"/>
        <end position="260"/>
    </location>
</feature>
<feature type="transmembrane region" description="Helical" evidence="1">
    <location>
        <begin position="21"/>
        <end position="41"/>
    </location>
</feature>
<proteinExistence type="predicted"/>
<dbReference type="PANTHER" id="PTHR39419:SF1">
    <property type="entry name" value="SLL0814 PROTEIN"/>
    <property type="match status" value="1"/>
</dbReference>
<dbReference type="AlphaFoldDB" id="A0A6J7SUK9"/>
<dbReference type="InterPro" id="IPR007354">
    <property type="entry name" value="CruF-like"/>
</dbReference>
<feature type="transmembrane region" description="Helical" evidence="1">
    <location>
        <begin position="117"/>
        <end position="134"/>
    </location>
</feature>
<feature type="transmembrane region" description="Helical" evidence="1">
    <location>
        <begin position="182"/>
        <end position="203"/>
    </location>
</feature>
<keyword evidence="1" id="KW-0812">Transmembrane</keyword>
<feature type="transmembrane region" description="Helical" evidence="1">
    <location>
        <begin position="53"/>
        <end position="71"/>
    </location>
</feature>
<dbReference type="EMBL" id="CAFBQI010000004">
    <property type="protein sequence ID" value="CAB5044492.1"/>
    <property type="molecule type" value="Genomic_DNA"/>
</dbReference>
<keyword evidence="1" id="KW-1133">Transmembrane helix</keyword>
<gene>
    <name evidence="2" type="ORF">UFOPK2918_00731</name>
    <name evidence="3" type="ORF">UFOPK4303_00131</name>
</gene>
<sequence length="267" mass="30312">MSIRHYTPRRRRHGQLSPRANALLITVFTIAILLQVMYPLVDGEFLRLLTINVVYWGAGAMLLHALLSYGFRYAFTYFSFTFAFALIIEHVGVLTAWPFGDYAYSNDLGYKVYEVPLVVPFAWIMMAHPVLIAARRIAGHWIFLYGGVALAAWDLFLDPMMVASGRWSWKLTGAHVPFQPEIPLSNTFGWLLSGMFLIGILHVSTPREKRRAGASFATTDAFLLWTLFSGVVGNLFFFHRPGIAFFAGIIFTAVLTPYFFNRWLGRP</sequence>
<evidence type="ECO:0000313" key="3">
    <source>
        <dbReference type="EMBL" id="CAB5044492.1"/>
    </source>
</evidence>
<dbReference type="EMBL" id="CAEZZT010000043">
    <property type="protein sequence ID" value="CAB4778220.1"/>
    <property type="molecule type" value="Genomic_DNA"/>
</dbReference>
<reference evidence="3" key="1">
    <citation type="submission" date="2020-05" db="EMBL/GenBank/DDBJ databases">
        <authorList>
            <person name="Chiriac C."/>
            <person name="Salcher M."/>
            <person name="Ghai R."/>
            <person name="Kavagutti S V."/>
        </authorList>
    </citation>
    <scope>NUCLEOTIDE SEQUENCE</scope>
</reference>
<dbReference type="Pfam" id="PF04240">
    <property type="entry name" value="Caroten_synth"/>
    <property type="match status" value="1"/>
</dbReference>